<dbReference type="InterPro" id="IPR013229">
    <property type="entry name" value="PEGA"/>
</dbReference>
<dbReference type="EMBL" id="BART01000665">
    <property type="protein sequence ID" value="GAG74144.1"/>
    <property type="molecule type" value="Genomic_DNA"/>
</dbReference>
<protein>
    <recommendedName>
        <fullName evidence="1">PEGA domain-containing protein</fullName>
    </recommendedName>
</protein>
<proteinExistence type="predicted"/>
<sequence length="68" mass="7847">MSYVFARLEPLYRYRKGSIQVSSQPSRARVSINGVDKGKTPLTIRQVKVGWHEVAVIKEGYRIYVKHV</sequence>
<organism evidence="2">
    <name type="scientific">marine sediment metagenome</name>
    <dbReference type="NCBI Taxonomy" id="412755"/>
    <lineage>
        <taxon>unclassified sequences</taxon>
        <taxon>metagenomes</taxon>
        <taxon>ecological metagenomes</taxon>
    </lineage>
</organism>
<feature type="non-terminal residue" evidence="2">
    <location>
        <position position="68"/>
    </location>
</feature>
<gene>
    <name evidence="2" type="ORF">S01H4_02879</name>
</gene>
<evidence type="ECO:0000313" key="2">
    <source>
        <dbReference type="EMBL" id="GAG74144.1"/>
    </source>
</evidence>
<evidence type="ECO:0000259" key="1">
    <source>
        <dbReference type="Pfam" id="PF08308"/>
    </source>
</evidence>
<reference evidence="2" key="1">
    <citation type="journal article" date="2014" name="Front. Microbiol.">
        <title>High frequency of phylogenetically diverse reductive dehalogenase-homologous genes in deep subseafloor sedimentary metagenomes.</title>
        <authorList>
            <person name="Kawai M."/>
            <person name="Futagami T."/>
            <person name="Toyoda A."/>
            <person name="Takaki Y."/>
            <person name="Nishi S."/>
            <person name="Hori S."/>
            <person name="Arai W."/>
            <person name="Tsubouchi T."/>
            <person name="Morono Y."/>
            <person name="Uchiyama I."/>
            <person name="Ito T."/>
            <person name="Fujiyama A."/>
            <person name="Inagaki F."/>
            <person name="Takami H."/>
        </authorList>
    </citation>
    <scope>NUCLEOTIDE SEQUENCE</scope>
    <source>
        <strain evidence="2">Expedition CK06-06</strain>
    </source>
</reference>
<comment type="caution">
    <text evidence="2">The sequence shown here is derived from an EMBL/GenBank/DDBJ whole genome shotgun (WGS) entry which is preliminary data.</text>
</comment>
<name>X0ZX81_9ZZZZ</name>
<dbReference type="Pfam" id="PF08308">
    <property type="entry name" value="PEGA"/>
    <property type="match status" value="1"/>
</dbReference>
<dbReference type="AlphaFoldDB" id="X0ZX81"/>
<accession>X0ZX81</accession>
<feature type="domain" description="PEGA" evidence="1">
    <location>
        <begin position="17"/>
        <end position="68"/>
    </location>
</feature>